<evidence type="ECO:0000313" key="4">
    <source>
        <dbReference type="Proteomes" id="UP000294581"/>
    </source>
</evidence>
<protein>
    <submittedName>
        <fullName evidence="3">Uncharacterized protein DUF4446</fullName>
    </submittedName>
</protein>
<name>A0A4R8LJG2_9BACL</name>
<evidence type="ECO:0000313" key="3">
    <source>
        <dbReference type="EMBL" id="TDY42391.1"/>
    </source>
</evidence>
<dbReference type="AlphaFoldDB" id="A0A4R8LJG2"/>
<dbReference type="InterPro" id="IPR027981">
    <property type="entry name" value="DUF4446"/>
</dbReference>
<keyword evidence="2" id="KW-0472">Membrane</keyword>
<keyword evidence="4" id="KW-1185">Reference proteome</keyword>
<reference evidence="3 4" key="1">
    <citation type="submission" date="2019-03" db="EMBL/GenBank/DDBJ databases">
        <title>Genomic Encyclopedia of Type Strains, Phase IV (KMG-IV): sequencing the most valuable type-strain genomes for metagenomic binning, comparative biology and taxonomic classification.</title>
        <authorList>
            <person name="Goeker M."/>
        </authorList>
    </citation>
    <scope>NUCLEOTIDE SEQUENCE [LARGE SCALE GENOMIC DNA]</scope>
    <source>
        <strain evidence="3 4">DSM 17974</strain>
    </source>
</reference>
<sequence>MSLASLQPYTLDIALASGAVAIICFILAVSSLARASSLLRKFNRLREISSAADLEQVFTETKDAVQSLQEQLSAAKAHISQLEKALNKKVSTPVIRRYNAFSEVGSDLSYSVAFLDDEGDGVVLTSIYGREDSVTYGKPIEAGESPYLLTEEEQSVISGAMGTLERQPARIS</sequence>
<dbReference type="OrthoDB" id="5244042at2"/>
<feature type="coiled-coil region" evidence="1">
    <location>
        <begin position="51"/>
        <end position="85"/>
    </location>
</feature>
<feature type="transmembrane region" description="Helical" evidence="2">
    <location>
        <begin position="13"/>
        <end position="33"/>
    </location>
</feature>
<comment type="caution">
    <text evidence="3">The sequence shown here is derived from an EMBL/GenBank/DDBJ whole genome shotgun (WGS) entry which is preliminary data.</text>
</comment>
<gene>
    <name evidence="3" type="ORF">C7445_11522</name>
</gene>
<keyword evidence="1" id="KW-0175">Coiled coil</keyword>
<keyword evidence="2" id="KW-0812">Transmembrane</keyword>
<evidence type="ECO:0000256" key="2">
    <source>
        <dbReference type="SAM" id="Phobius"/>
    </source>
</evidence>
<dbReference type="RefSeq" id="WP_134160782.1">
    <property type="nucleotide sequence ID" value="NZ_BSUS01000001.1"/>
</dbReference>
<dbReference type="Proteomes" id="UP000294581">
    <property type="component" value="Unassembled WGS sequence"/>
</dbReference>
<evidence type="ECO:0000256" key="1">
    <source>
        <dbReference type="SAM" id="Coils"/>
    </source>
</evidence>
<dbReference type="Pfam" id="PF14584">
    <property type="entry name" value="DUF4446"/>
    <property type="match status" value="1"/>
</dbReference>
<dbReference type="EMBL" id="SORF01000015">
    <property type="protein sequence ID" value="TDY42391.1"/>
    <property type="molecule type" value="Genomic_DNA"/>
</dbReference>
<keyword evidence="2" id="KW-1133">Transmembrane helix</keyword>
<organism evidence="3 4">
    <name type="scientific">Alicyclobacillus sacchari</name>
    <dbReference type="NCBI Taxonomy" id="392010"/>
    <lineage>
        <taxon>Bacteria</taxon>
        <taxon>Bacillati</taxon>
        <taxon>Bacillota</taxon>
        <taxon>Bacilli</taxon>
        <taxon>Bacillales</taxon>
        <taxon>Alicyclobacillaceae</taxon>
        <taxon>Alicyclobacillus</taxon>
    </lineage>
</organism>
<accession>A0A4R8LJG2</accession>
<proteinExistence type="predicted"/>